<dbReference type="Gene3D" id="3.40.190.290">
    <property type="match status" value="1"/>
</dbReference>
<evidence type="ECO:0000259" key="5">
    <source>
        <dbReference type="PROSITE" id="PS50931"/>
    </source>
</evidence>
<evidence type="ECO:0000313" key="7">
    <source>
        <dbReference type="Proteomes" id="UP000575985"/>
    </source>
</evidence>
<keyword evidence="7" id="KW-1185">Reference proteome</keyword>
<dbReference type="CDD" id="cd05466">
    <property type="entry name" value="PBP2_LTTR_substrate"/>
    <property type="match status" value="1"/>
</dbReference>
<dbReference type="Proteomes" id="UP000575985">
    <property type="component" value="Unassembled WGS sequence"/>
</dbReference>
<dbReference type="InterPro" id="IPR005119">
    <property type="entry name" value="LysR_subst-bd"/>
</dbReference>
<feature type="domain" description="HTH lysR-type" evidence="5">
    <location>
        <begin position="1"/>
        <end position="58"/>
    </location>
</feature>
<dbReference type="GO" id="GO:0003700">
    <property type="term" value="F:DNA-binding transcription factor activity"/>
    <property type="evidence" value="ECO:0007669"/>
    <property type="project" value="InterPro"/>
</dbReference>
<keyword evidence="2" id="KW-0805">Transcription regulation</keyword>
<dbReference type="Pfam" id="PF00126">
    <property type="entry name" value="HTH_1"/>
    <property type="match status" value="1"/>
</dbReference>
<sequence length="298" mass="32040">MDARQLEYFLAIVDHGGFNRAAERLHVAQPSLSQAIQRLERELGVPLFHRTGRRVRPTAAGRAMVEPARQVLRGLDATRASVESVKGLLSGRVDIAVMPSQAVEPLTTIVTRFTDRFPGVTVDVTPVFTPPEAVELLREGACELALVGTGEQVRAAGVREHPVDTQRFILVAPPGQDFGGARAVGWHDLDGLRVIAAPHGSRMRHLVDRMLAAGVDLRVAVVAGHREAMLPLVLNGAGVAVMTESWTRTARSGGAHVLDLEPPTWIRISLLHRDAPLTPAAAAFRATALASARSAHRA</sequence>
<dbReference type="EMBL" id="JACCFO010000001">
    <property type="protein sequence ID" value="NYI95665.1"/>
    <property type="molecule type" value="Genomic_DNA"/>
</dbReference>
<dbReference type="SUPFAM" id="SSF53850">
    <property type="entry name" value="Periplasmic binding protein-like II"/>
    <property type="match status" value="1"/>
</dbReference>
<dbReference type="PRINTS" id="PR00039">
    <property type="entry name" value="HTHLYSR"/>
</dbReference>
<evidence type="ECO:0000256" key="4">
    <source>
        <dbReference type="ARBA" id="ARBA00023163"/>
    </source>
</evidence>
<dbReference type="AlphaFoldDB" id="A0A853BLR9"/>
<dbReference type="PROSITE" id="PS50931">
    <property type="entry name" value="HTH_LYSR"/>
    <property type="match status" value="1"/>
</dbReference>
<dbReference type="Pfam" id="PF03466">
    <property type="entry name" value="LysR_substrate"/>
    <property type="match status" value="1"/>
</dbReference>
<dbReference type="InterPro" id="IPR050950">
    <property type="entry name" value="HTH-type_LysR_regulators"/>
</dbReference>
<name>A0A853BLR9_9ACTN</name>
<comment type="similarity">
    <text evidence="1">Belongs to the LysR transcriptional regulatory family.</text>
</comment>
<dbReference type="PANTHER" id="PTHR30419">
    <property type="entry name" value="HTH-TYPE TRANSCRIPTIONAL REGULATOR YBHD"/>
    <property type="match status" value="1"/>
</dbReference>
<gene>
    <name evidence="6" type="ORF">HNR12_001942</name>
</gene>
<evidence type="ECO:0000256" key="1">
    <source>
        <dbReference type="ARBA" id="ARBA00009437"/>
    </source>
</evidence>
<proteinExistence type="inferred from homology"/>
<keyword evidence="3 6" id="KW-0238">DNA-binding</keyword>
<reference evidence="6 7" key="1">
    <citation type="submission" date="2020-07" db="EMBL/GenBank/DDBJ databases">
        <title>Sequencing the genomes of 1000 actinobacteria strains.</title>
        <authorList>
            <person name="Klenk H.-P."/>
        </authorList>
    </citation>
    <scope>NUCLEOTIDE SEQUENCE [LARGE SCALE GENOMIC DNA]</scope>
    <source>
        <strain evidence="6 7">DSM 45927</strain>
    </source>
</reference>
<dbReference type="RefSeq" id="WP_179767152.1">
    <property type="nucleotide sequence ID" value="NZ_JACCFO010000001.1"/>
</dbReference>
<evidence type="ECO:0000256" key="2">
    <source>
        <dbReference type="ARBA" id="ARBA00023015"/>
    </source>
</evidence>
<organism evidence="6 7">
    <name type="scientific">Streptomonospora nanhaiensis</name>
    <dbReference type="NCBI Taxonomy" id="1323731"/>
    <lineage>
        <taxon>Bacteria</taxon>
        <taxon>Bacillati</taxon>
        <taxon>Actinomycetota</taxon>
        <taxon>Actinomycetes</taxon>
        <taxon>Streptosporangiales</taxon>
        <taxon>Nocardiopsidaceae</taxon>
        <taxon>Streptomonospora</taxon>
    </lineage>
</organism>
<dbReference type="GO" id="GO:0005829">
    <property type="term" value="C:cytosol"/>
    <property type="evidence" value="ECO:0007669"/>
    <property type="project" value="TreeGrafter"/>
</dbReference>
<dbReference type="GO" id="GO:0003677">
    <property type="term" value="F:DNA binding"/>
    <property type="evidence" value="ECO:0007669"/>
    <property type="project" value="UniProtKB-KW"/>
</dbReference>
<dbReference type="InterPro" id="IPR000847">
    <property type="entry name" value="LysR_HTH_N"/>
</dbReference>
<protein>
    <submittedName>
        <fullName evidence="6">DNA-binding transcriptional LysR family regulator</fullName>
    </submittedName>
</protein>
<keyword evidence="4" id="KW-0804">Transcription</keyword>
<comment type="caution">
    <text evidence="6">The sequence shown here is derived from an EMBL/GenBank/DDBJ whole genome shotgun (WGS) entry which is preliminary data.</text>
</comment>
<dbReference type="InterPro" id="IPR036390">
    <property type="entry name" value="WH_DNA-bd_sf"/>
</dbReference>
<dbReference type="InterPro" id="IPR036388">
    <property type="entry name" value="WH-like_DNA-bd_sf"/>
</dbReference>
<dbReference type="FunFam" id="1.10.10.10:FF:000001">
    <property type="entry name" value="LysR family transcriptional regulator"/>
    <property type="match status" value="1"/>
</dbReference>
<evidence type="ECO:0000313" key="6">
    <source>
        <dbReference type="EMBL" id="NYI95665.1"/>
    </source>
</evidence>
<dbReference type="SUPFAM" id="SSF46785">
    <property type="entry name" value="Winged helix' DNA-binding domain"/>
    <property type="match status" value="1"/>
</dbReference>
<evidence type="ECO:0000256" key="3">
    <source>
        <dbReference type="ARBA" id="ARBA00023125"/>
    </source>
</evidence>
<accession>A0A853BLR9</accession>
<dbReference type="Gene3D" id="1.10.10.10">
    <property type="entry name" value="Winged helix-like DNA-binding domain superfamily/Winged helix DNA-binding domain"/>
    <property type="match status" value="1"/>
</dbReference>